<evidence type="ECO:0000313" key="2">
    <source>
        <dbReference type="EMBL" id="KIK55668.1"/>
    </source>
</evidence>
<name>A0A0D0CKL3_9AGAR</name>
<feature type="region of interest" description="Disordered" evidence="1">
    <location>
        <begin position="327"/>
        <end position="358"/>
    </location>
</feature>
<feature type="compositionally biased region" description="Polar residues" evidence="1">
    <location>
        <begin position="489"/>
        <end position="501"/>
    </location>
</feature>
<organism evidence="2 3">
    <name type="scientific">Collybiopsis luxurians FD-317 M1</name>
    <dbReference type="NCBI Taxonomy" id="944289"/>
    <lineage>
        <taxon>Eukaryota</taxon>
        <taxon>Fungi</taxon>
        <taxon>Dikarya</taxon>
        <taxon>Basidiomycota</taxon>
        <taxon>Agaricomycotina</taxon>
        <taxon>Agaricomycetes</taxon>
        <taxon>Agaricomycetidae</taxon>
        <taxon>Agaricales</taxon>
        <taxon>Marasmiineae</taxon>
        <taxon>Omphalotaceae</taxon>
        <taxon>Collybiopsis</taxon>
        <taxon>Collybiopsis luxurians</taxon>
    </lineage>
</organism>
<feature type="compositionally biased region" description="Low complexity" evidence="1">
    <location>
        <begin position="741"/>
        <end position="755"/>
    </location>
</feature>
<dbReference type="HOGENOM" id="CLU_342902_0_0_1"/>
<feature type="compositionally biased region" description="Low complexity" evidence="1">
    <location>
        <begin position="451"/>
        <end position="488"/>
    </location>
</feature>
<feature type="compositionally biased region" description="Polar residues" evidence="1">
    <location>
        <begin position="787"/>
        <end position="796"/>
    </location>
</feature>
<proteinExistence type="predicted"/>
<feature type="region of interest" description="Disordered" evidence="1">
    <location>
        <begin position="1"/>
        <end position="108"/>
    </location>
</feature>
<keyword evidence="3" id="KW-1185">Reference proteome</keyword>
<evidence type="ECO:0000313" key="3">
    <source>
        <dbReference type="Proteomes" id="UP000053593"/>
    </source>
</evidence>
<dbReference type="AlphaFoldDB" id="A0A0D0CKL3"/>
<protein>
    <submittedName>
        <fullName evidence="2">Uncharacterized protein</fullName>
    </submittedName>
</protein>
<reference evidence="2 3" key="1">
    <citation type="submission" date="2014-04" db="EMBL/GenBank/DDBJ databases">
        <title>Evolutionary Origins and Diversification of the Mycorrhizal Mutualists.</title>
        <authorList>
            <consortium name="DOE Joint Genome Institute"/>
            <consortium name="Mycorrhizal Genomics Consortium"/>
            <person name="Kohler A."/>
            <person name="Kuo A."/>
            <person name="Nagy L.G."/>
            <person name="Floudas D."/>
            <person name="Copeland A."/>
            <person name="Barry K.W."/>
            <person name="Cichocki N."/>
            <person name="Veneault-Fourrey C."/>
            <person name="LaButti K."/>
            <person name="Lindquist E.A."/>
            <person name="Lipzen A."/>
            <person name="Lundell T."/>
            <person name="Morin E."/>
            <person name="Murat C."/>
            <person name="Riley R."/>
            <person name="Ohm R."/>
            <person name="Sun H."/>
            <person name="Tunlid A."/>
            <person name="Henrissat B."/>
            <person name="Grigoriev I.V."/>
            <person name="Hibbett D.S."/>
            <person name="Martin F."/>
        </authorList>
    </citation>
    <scope>NUCLEOTIDE SEQUENCE [LARGE SCALE GENOMIC DNA]</scope>
    <source>
        <strain evidence="2 3">FD-317 M1</strain>
    </source>
</reference>
<feature type="region of interest" description="Disordered" evidence="1">
    <location>
        <begin position="372"/>
        <end position="422"/>
    </location>
</feature>
<feature type="region of interest" description="Disordered" evidence="1">
    <location>
        <begin position="564"/>
        <end position="680"/>
    </location>
</feature>
<feature type="compositionally biased region" description="Polar residues" evidence="1">
    <location>
        <begin position="523"/>
        <end position="541"/>
    </location>
</feature>
<gene>
    <name evidence="2" type="ORF">GYMLUDRAFT_834512</name>
</gene>
<dbReference type="EMBL" id="KN834804">
    <property type="protein sequence ID" value="KIK55668.1"/>
    <property type="molecule type" value="Genomic_DNA"/>
</dbReference>
<feature type="compositionally biased region" description="Low complexity" evidence="1">
    <location>
        <begin position="375"/>
        <end position="410"/>
    </location>
</feature>
<dbReference type="Proteomes" id="UP000053593">
    <property type="component" value="Unassembled WGS sequence"/>
</dbReference>
<feature type="compositionally biased region" description="Low complexity" evidence="1">
    <location>
        <begin position="609"/>
        <end position="648"/>
    </location>
</feature>
<evidence type="ECO:0000256" key="1">
    <source>
        <dbReference type="SAM" id="MobiDB-lite"/>
    </source>
</evidence>
<sequence>MPEIVLPLPLPPARPSRKDVVSPLPSPTLRRMKALESLPLKSIVSPPSPGHKPSASESSIGFSGAGNTGITHTHAHTHLPHVPSSGSTMLSAKKSIRKSSSFSSLPRFVPPDVDVPLPDASVLAKRTRKSSAPGVRPPIEDFQIVVTRAPDVSAKTPLVPVFVSGSKGFGGGNREDAAALTTAALTAAESIPSATVSMRALVSDALQLEAELAQKEHVMKDSSVPLQPVEKVTFPSVESRPQSPAVSVVSRASPIPAHKKGASLNHTETRPVLKAHKKSSSSVSFRPPFVEAPLPDATTLAKRLVTRKDSTSNGFRPPFVDVMRRKGSVGQDSRPHISSTTSDTAVVSRRQHQKAEERPVVLHSTSDMVIPYRPPVVSAETSTSTSTSSLRPSGSSPSHSRSASSVSSSPAPAPVLDARRRNGSISVRRPVIDNVPLPDTSVLALRFRTGSSQSSRPSSDASDAFSPSPVSVDKITASSSPSTTSRTAQRVQIGSSQSNRPSSDASDASDAFSHSVVSVDKSIASSSPLASRTDSASSVNTEPAVPLPAPKPVAVGASWIPQLSSRLTQPERPPAWVQDPQSSEQAVRPLPPKGSAIPVLSAGQHSRSRSGSIARAARVTSPPSVPSLPSLPSVPSLPSAPSPSRNSPPLQPPPKLESVMRTPSPSILIRNKAASPVPPSMHVRFRSIDKHPVPPLVVPLVEPVSNINNGNAKSRPSLPEIPVRGRQPTITRKPTGGGSGVVSPRRSASVAAVSRHPTSKRRSASIAATPRNLPHVPPPPSLPLGSAESQSPSESIASAGLNRGRISPFPTRPISRTSVYTARVGA</sequence>
<feature type="compositionally biased region" description="Polar residues" evidence="1">
    <location>
        <begin position="705"/>
        <end position="714"/>
    </location>
</feature>
<feature type="compositionally biased region" description="Low complexity" evidence="1">
    <location>
        <begin position="502"/>
        <end position="520"/>
    </location>
</feature>
<feature type="compositionally biased region" description="Low complexity" evidence="1">
    <location>
        <begin position="98"/>
        <end position="108"/>
    </location>
</feature>
<feature type="region of interest" description="Disordered" evidence="1">
    <location>
        <begin position="705"/>
        <end position="826"/>
    </location>
</feature>
<feature type="region of interest" description="Disordered" evidence="1">
    <location>
        <begin position="448"/>
        <end position="552"/>
    </location>
</feature>
<feature type="compositionally biased region" description="Polar residues" evidence="1">
    <location>
        <begin position="336"/>
        <end position="345"/>
    </location>
</feature>
<accession>A0A0D0CKL3</accession>